<keyword evidence="4" id="KW-1185">Reference proteome</keyword>
<feature type="compositionally biased region" description="Polar residues" evidence="1">
    <location>
        <begin position="530"/>
        <end position="541"/>
    </location>
</feature>
<feature type="transmembrane region" description="Helical" evidence="2">
    <location>
        <begin position="60"/>
        <end position="81"/>
    </location>
</feature>
<feature type="compositionally biased region" description="Pro residues" evidence="1">
    <location>
        <begin position="499"/>
        <end position="510"/>
    </location>
</feature>
<evidence type="ECO:0000313" key="3">
    <source>
        <dbReference type="EMBL" id="CBN78340.1"/>
    </source>
</evidence>
<accession>D8LNY0</accession>
<dbReference type="AlphaFoldDB" id="D8LNY0"/>
<feature type="transmembrane region" description="Helical" evidence="2">
    <location>
        <begin position="174"/>
        <end position="194"/>
    </location>
</feature>
<feature type="compositionally biased region" description="Basic and acidic residues" evidence="1">
    <location>
        <begin position="550"/>
        <end position="559"/>
    </location>
</feature>
<feature type="region of interest" description="Disordered" evidence="1">
    <location>
        <begin position="465"/>
        <end position="637"/>
    </location>
</feature>
<evidence type="ECO:0000313" key="4">
    <source>
        <dbReference type="Proteomes" id="UP000002630"/>
    </source>
</evidence>
<dbReference type="EMBL" id="FN649760">
    <property type="protein sequence ID" value="CBN78340.1"/>
    <property type="molecule type" value="Genomic_DNA"/>
</dbReference>
<feature type="compositionally biased region" description="Gly residues" evidence="1">
    <location>
        <begin position="578"/>
        <end position="587"/>
    </location>
</feature>
<feature type="compositionally biased region" description="Pro residues" evidence="1">
    <location>
        <begin position="472"/>
        <end position="482"/>
    </location>
</feature>
<evidence type="ECO:0000256" key="2">
    <source>
        <dbReference type="SAM" id="Phobius"/>
    </source>
</evidence>
<feature type="compositionally biased region" description="Low complexity" evidence="1">
    <location>
        <begin position="752"/>
        <end position="763"/>
    </location>
</feature>
<feature type="transmembrane region" description="Helical" evidence="2">
    <location>
        <begin position="93"/>
        <end position="114"/>
    </location>
</feature>
<proteinExistence type="predicted"/>
<evidence type="ECO:0008006" key="5">
    <source>
        <dbReference type="Google" id="ProtNLM"/>
    </source>
</evidence>
<feature type="region of interest" description="Disordered" evidence="1">
    <location>
        <begin position="852"/>
        <end position="925"/>
    </location>
</feature>
<feature type="region of interest" description="Disordered" evidence="1">
    <location>
        <begin position="413"/>
        <end position="448"/>
    </location>
</feature>
<feature type="transmembrane region" description="Helical" evidence="2">
    <location>
        <begin position="206"/>
        <end position="225"/>
    </location>
</feature>
<feature type="compositionally biased region" description="Low complexity" evidence="1">
    <location>
        <begin position="437"/>
        <end position="448"/>
    </location>
</feature>
<feature type="transmembrane region" description="Helical" evidence="2">
    <location>
        <begin position="126"/>
        <end position="148"/>
    </location>
</feature>
<keyword evidence="2" id="KW-0812">Transmembrane</keyword>
<evidence type="ECO:0000256" key="1">
    <source>
        <dbReference type="SAM" id="MobiDB-lite"/>
    </source>
</evidence>
<gene>
    <name evidence="3" type="ORF">Esi_0005_0280</name>
</gene>
<feature type="region of interest" description="Disordered" evidence="1">
    <location>
        <begin position="665"/>
        <end position="768"/>
    </location>
</feature>
<feature type="transmembrane region" description="Helical" evidence="2">
    <location>
        <begin position="24"/>
        <end position="48"/>
    </location>
</feature>
<dbReference type="Proteomes" id="UP000002630">
    <property type="component" value="Unassembled WGS sequence"/>
</dbReference>
<dbReference type="InParanoid" id="D8LNY0"/>
<reference evidence="3 4" key="1">
    <citation type="journal article" date="2010" name="Nature">
        <title>The Ectocarpus genome and the independent evolution of multicellularity in brown algae.</title>
        <authorList>
            <person name="Cock J.M."/>
            <person name="Sterck L."/>
            <person name="Rouze P."/>
            <person name="Scornet D."/>
            <person name="Allen A.E."/>
            <person name="Amoutzias G."/>
            <person name="Anthouard V."/>
            <person name="Artiguenave F."/>
            <person name="Aury J.M."/>
            <person name="Badger J.H."/>
            <person name="Beszteri B."/>
            <person name="Billiau K."/>
            <person name="Bonnet E."/>
            <person name="Bothwell J.H."/>
            <person name="Bowler C."/>
            <person name="Boyen C."/>
            <person name="Brownlee C."/>
            <person name="Carrano C.J."/>
            <person name="Charrier B."/>
            <person name="Cho G.Y."/>
            <person name="Coelho S.M."/>
            <person name="Collen J."/>
            <person name="Corre E."/>
            <person name="Da Silva C."/>
            <person name="Delage L."/>
            <person name="Delaroque N."/>
            <person name="Dittami S.M."/>
            <person name="Doulbeau S."/>
            <person name="Elias M."/>
            <person name="Farnham G."/>
            <person name="Gachon C.M."/>
            <person name="Gschloessl B."/>
            <person name="Heesch S."/>
            <person name="Jabbari K."/>
            <person name="Jubin C."/>
            <person name="Kawai H."/>
            <person name="Kimura K."/>
            <person name="Kloareg B."/>
            <person name="Kupper F.C."/>
            <person name="Lang D."/>
            <person name="Le Bail A."/>
            <person name="Leblanc C."/>
            <person name="Lerouge P."/>
            <person name="Lohr M."/>
            <person name="Lopez P.J."/>
            <person name="Martens C."/>
            <person name="Maumus F."/>
            <person name="Michel G."/>
            <person name="Miranda-Saavedra D."/>
            <person name="Morales J."/>
            <person name="Moreau H."/>
            <person name="Motomura T."/>
            <person name="Nagasato C."/>
            <person name="Napoli C.A."/>
            <person name="Nelson D.R."/>
            <person name="Nyvall-Collen P."/>
            <person name="Peters A.F."/>
            <person name="Pommier C."/>
            <person name="Potin P."/>
            <person name="Poulain J."/>
            <person name="Quesneville H."/>
            <person name="Read B."/>
            <person name="Rensing S.A."/>
            <person name="Ritter A."/>
            <person name="Rousvoal S."/>
            <person name="Samanta M."/>
            <person name="Samson G."/>
            <person name="Schroeder D.C."/>
            <person name="Segurens B."/>
            <person name="Strittmatter M."/>
            <person name="Tonon T."/>
            <person name="Tregear J.W."/>
            <person name="Valentin K."/>
            <person name="von Dassow P."/>
            <person name="Yamagishi T."/>
            <person name="Van de Peer Y."/>
            <person name="Wincker P."/>
        </authorList>
    </citation>
    <scope>NUCLEOTIDE SEQUENCE [LARGE SCALE GENOMIC DNA]</scope>
    <source>
        <strain evidence="4">Ec32 / CCAP1310/4</strain>
    </source>
</reference>
<name>D8LNY0_ECTSI</name>
<sequence length="925" mass="95885">MATIETISGVGAGPAWKPLGTMDYGIIGATTVIDVTAALFIVHVVWNSGWPPYTAADPQLLVYTSMAAIIATFGVSMRYGLWGLDGEALGCDVVASFTWIGLGALFSTAFLRIYRTHDVLVRQDGAMWPVVAQLVLLLLPFTLAPAFLSSSGVAMFDPASMECQPESTVPESSAFVVMGILAAFSLVLAVRLRVARVQAPYEFETAATISVILAAAAAALPLVHWEMEGDRDGRRGLMLLITALTGVGVVAAPALRFLYSYVSDEEKLKSSGDFCIGEWRSKKKVDYIIMQCRKFQEVASSSRDVPNFPVVDEFFRALIAREEITSYPKLQSTTMRILNKYFRKGVLHAAALPISEACITTTLQQKASSTFIFDRARAEVLDGIGVGKLPQIGEDGPIGPSAVIARTHSEATTGANSNLNSGGSGQHNMANKRPSPASQAAASAAAAATTTDADADAAAAIGGAHLQSPSPSAAPTPAPPSPVLSEVSSLQYSEDSTPPHSPAAPSPLHPLPSSRLNPDTQRNRCAVVRSTPSSPITTLTQPLDYRGASKKIESEKKPGSDNNSGGKRKSLISSLFGRIGGGEGGGGRKSRHEKRRVQDLGSSAECPPPIIHMAEEDDDEVVDFGDGVDGAKGKDEGALPRRSSLVAADKTGVRTMAGIGDVHAAFGLDKGSDDEEDGEEGGAMTQHNNKGFLGADSSDDGATDLAEAARAIPRPLFGDPSRAVGRQNARRGGGTTRRGSGTTRPRSALRGAASSTVASRTVSMVPDEQNQDLANAYGLDLEAAEGLQSPSPADAGDGTAAEETAATIAVVNPLFGEAAPEANLGGTARGNVLALARAFDVEAQAQAVSAGLAVDNNKIGPPGRAGKRLTRKGTGDGGLGGTIGGGDGDGLGSSRKVGFSESPAPEDSKQADTEAPGDGTGDEDV</sequence>
<keyword evidence="2" id="KW-0472">Membrane</keyword>
<feature type="compositionally biased region" description="Gly residues" evidence="1">
    <location>
        <begin position="875"/>
        <end position="891"/>
    </location>
</feature>
<dbReference type="OrthoDB" id="10421004at2759"/>
<protein>
    <recommendedName>
        <fullName evidence="5">RGS domain-containing protein</fullName>
    </recommendedName>
</protein>
<keyword evidence="2" id="KW-1133">Transmembrane helix</keyword>
<feature type="transmembrane region" description="Helical" evidence="2">
    <location>
        <begin position="237"/>
        <end position="259"/>
    </location>
</feature>
<organism evidence="3 4">
    <name type="scientific">Ectocarpus siliculosus</name>
    <name type="common">Brown alga</name>
    <name type="synonym">Conferva siliculosa</name>
    <dbReference type="NCBI Taxonomy" id="2880"/>
    <lineage>
        <taxon>Eukaryota</taxon>
        <taxon>Sar</taxon>
        <taxon>Stramenopiles</taxon>
        <taxon>Ochrophyta</taxon>
        <taxon>PX clade</taxon>
        <taxon>Phaeophyceae</taxon>
        <taxon>Ectocarpales</taxon>
        <taxon>Ectocarpaceae</taxon>
        <taxon>Ectocarpus</taxon>
    </lineage>
</organism>